<dbReference type="GeneID" id="82442107"/>
<comment type="caution">
    <text evidence="2">The sequence shown here is derived from an EMBL/GenBank/DDBJ whole genome shotgun (WGS) entry which is preliminary data.</text>
</comment>
<organism evidence="2 3">
    <name type="scientific">Phocaeicola barnesiae</name>
    <dbReference type="NCBI Taxonomy" id="376804"/>
    <lineage>
        <taxon>Bacteria</taxon>
        <taxon>Pseudomonadati</taxon>
        <taxon>Bacteroidota</taxon>
        <taxon>Bacteroidia</taxon>
        <taxon>Bacteroidales</taxon>
        <taxon>Bacteroidaceae</taxon>
        <taxon>Phocaeicola</taxon>
    </lineage>
</organism>
<evidence type="ECO:0000256" key="1">
    <source>
        <dbReference type="SAM" id="Phobius"/>
    </source>
</evidence>
<reference evidence="2 3" key="1">
    <citation type="submission" date="2022-08" db="EMBL/GenBank/DDBJ databases">
        <authorList>
            <person name="Zeman M."/>
            <person name="Kubasova T."/>
        </authorList>
    </citation>
    <scope>NUCLEOTIDE SEQUENCE [LARGE SCALE GENOMIC DNA]</scope>
    <source>
        <strain evidence="2 3">ET62</strain>
    </source>
</reference>
<feature type="transmembrane region" description="Helical" evidence="1">
    <location>
        <begin position="34"/>
        <end position="54"/>
    </location>
</feature>
<protein>
    <submittedName>
        <fullName evidence="2">Uncharacterized protein</fullName>
    </submittedName>
</protein>
<gene>
    <name evidence="2" type="ORF">NW209_00245</name>
</gene>
<feature type="transmembrane region" description="Helical" evidence="1">
    <location>
        <begin position="88"/>
        <end position="105"/>
    </location>
</feature>
<evidence type="ECO:0000313" key="2">
    <source>
        <dbReference type="EMBL" id="MCR8872464.1"/>
    </source>
</evidence>
<accession>A0AAW5N536</accession>
<keyword evidence="1" id="KW-0812">Transmembrane</keyword>
<feature type="transmembrane region" description="Helical" evidence="1">
    <location>
        <begin position="66"/>
        <end position="82"/>
    </location>
</feature>
<dbReference type="RefSeq" id="WP_018709558.1">
    <property type="nucleotide sequence ID" value="NZ_CALULB010000022.1"/>
</dbReference>
<evidence type="ECO:0000313" key="3">
    <source>
        <dbReference type="Proteomes" id="UP001204579"/>
    </source>
</evidence>
<proteinExistence type="predicted"/>
<keyword evidence="1" id="KW-0472">Membrane</keyword>
<dbReference type="Proteomes" id="UP001204579">
    <property type="component" value="Unassembled WGS sequence"/>
</dbReference>
<sequence>MSTKTVNVLAMAGAVLLFVGLVLQFGKLVYAPYIYLVGAVMFAYTQVVSGYKGSSFVIRRLRRQQLMGALILVLTGVAMLVWHRNEWIVGLTIAAVLELYTAFRIPQEEAKEQKR</sequence>
<keyword evidence="1" id="KW-1133">Transmembrane helix</keyword>
<dbReference type="EMBL" id="JANRHJ010000001">
    <property type="protein sequence ID" value="MCR8872464.1"/>
    <property type="molecule type" value="Genomic_DNA"/>
</dbReference>
<dbReference type="AlphaFoldDB" id="A0AAW5N536"/>
<name>A0AAW5N536_9BACT</name>
<keyword evidence="3" id="KW-1185">Reference proteome</keyword>